<feature type="domain" description="KIB1-4 beta-propeller" evidence="1">
    <location>
        <begin position="5"/>
        <end position="259"/>
    </location>
</feature>
<dbReference type="InterPro" id="IPR005174">
    <property type="entry name" value="KIB1-4_b-propeller"/>
</dbReference>
<dbReference type="PANTHER" id="PTHR33127:SF69">
    <property type="entry name" value="OS09G0340800 PROTEIN"/>
    <property type="match status" value="1"/>
</dbReference>
<dbReference type="Pfam" id="PF03478">
    <property type="entry name" value="Beta-prop_KIB1-4"/>
    <property type="match status" value="2"/>
</dbReference>
<proteinExistence type="predicted"/>
<evidence type="ECO:0000313" key="2">
    <source>
        <dbReference type="EnsemblPlants" id="AUR62020446-RA:cds"/>
    </source>
</evidence>
<reference evidence="2" key="2">
    <citation type="submission" date="2021-03" db="UniProtKB">
        <authorList>
            <consortium name="EnsemblPlants"/>
        </authorList>
    </citation>
    <scope>IDENTIFICATION</scope>
</reference>
<feature type="domain" description="KIB1-4 beta-propeller" evidence="1">
    <location>
        <begin position="424"/>
        <end position="640"/>
    </location>
</feature>
<organism evidence="2 3">
    <name type="scientific">Chenopodium quinoa</name>
    <name type="common">Quinoa</name>
    <dbReference type="NCBI Taxonomy" id="63459"/>
    <lineage>
        <taxon>Eukaryota</taxon>
        <taxon>Viridiplantae</taxon>
        <taxon>Streptophyta</taxon>
        <taxon>Embryophyta</taxon>
        <taxon>Tracheophyta</taxon>
        <taxon>Spermatophyta</taxon>
        <taxon>Magnoliopsida</taxon>
        <taxon>eudicotyledons</taxon>
        <taxon>Gunneridae</taxon>
        <taxon>Pentapetalae</taxon>
        <taxon>Caryophyllales</taxon>
        <taxon>Chenopodiaceae</taxon>
        <taxon>Chenopodioideae</taxon>
        <taxon>Atripliceae</taxon>
        <taxon>Chenopodium</taxon>
    </lineage>
</organism>
<dbReference type="Proteomes" id="UP000596660">
    <property type="component" value="Unplaced"/>
</dbReference>
<keyword evidence="3" id="KW-1185">Reference proteome</keyword>
<evidence type="ECO:0000313" key="3">
    <source>
        <dbReference type="Proteomes" id="UP000596660"/>
    </source>
</evidence>
<dbReference type="Gramene" id="AUR62020446-RA">
    <property type="protein sequence ID" value="AUR62020446-RA:cds"/>
    <property type="gene ID" value="AUR62020446"/>
</dbReference>
<sequence>MKSIPELCHKDAIAFFHGWLILRNQEDWCIYSLFNITTLRTITLPRLPTDDVPGRLSECFLTSSPYPATVDADDDNCMFLLVFNSAGLLFFCRPWADTCSWVVQSVELEDGTKVRISNLVTLNGVIHGSSYVKDPVSRDIFYIVDELNTLTIRPLQIGMPNTDSETLFDFFIECLLESCGRIYCAKILERSINNYRELNNIVAIKAWELNLMEKNWMELKSLNGRAFILNRDGSTWCWGNNTKVGGIQENCLCFTFSSERNNERNFIVSTNLVDQTWTVVSPSPNLVSPDEYDDSPVWVVMPRLQAKNIPNQQRTQIDEHEDDNNINEAAEEEDSSCCWFDKLPLDIIRSLPKYMHLFEYWKFRASCKMFHTALPEPRWRTNNEFPLFLFFKNEVGLCKLMDPCRSDIICSNTLVPFSQDRFTLIFSKNGWLICLVAQYHLKFYNLFTGVTGVFPPLFDECVVCAIRSIAFSSDPTSSDCLTVALLKYPEFLRLCYLQSGDETWEEFDFDMDDQDVEFRPTECAPTYLGGAFYFPDCSGNLGVFEIVNDDEPCWQVYGMPDNVDDDFESCHLVDCEGELYIVFVYRIEKCRVQVFRFNGTNKSWVVIDDIGNHIFFISKTSCYSIVPSDPTMRNRIYLPKIVGNNIVFYSLNTKMYHILGSGDSKENLYGTNQPLMCCWI</sequence>
<evidence type="ECO:0000259" key="1">
    <source>
        <dbReference type="Pfam" id="PF03478"/>
    </source>
</evidence>
<dbReference type="AlphaFoldDB" id="A0A803LY95"/>
<dbReference type="EnsemblPlants" id="AUR62020446-RA">
    <property type="protein sequence ID" value="AUR62020446-RA:cds"/>
    <property type="gene ID" value="AUR62020446"/>
</dbReference>
<dbReference type="OMA" id="MFYGAKE"/>
<dbReference type="GeneID" id="110720960"/>
<dbReference type="KEGG" id="cqi:110720960"/>
<gene>
    <name evidence="2" type="primary">LOC110720960</name>
</gene>
<dbReference type="RefSeq" id="XP_021755758.1">
    <property type="nucleotide sequence ID" value="XM_021900066.1"/>
</dbReference>
<protein>
    <recommendedName>
        <fullName evidence="1">KIB1-4 beta-propeller domain-containing protein</fullName>
    </recommendedName>
</protein>
<dbReference type="OrthoDB" id="1863935at2759"/>
<accession>A0A803LY95</accession>
<name>A0A803LY95_CHEQI</name>
<dbReference type="PANTHER" id="PTHR33127">
    <property type="entry name" value="TRANSMEMBRANE PROTEIN"/>
    <property type="match status" value="1"/>
</dbReference>
<reference evidence="2" key="1">
    <citation type="journal article" date="2017" name="Nature">
        <title>The genome of Chenopodium quinoa.</title>
        <authorList>
            <person name="Jarvis D.E."/>
            <person name="Ho Y.S."/>
            <person name="Lightfoot D.J."/>
            <person name="Schmoeckel S.M."/>
            <person name="Li B."/>
            <person name="Borm T.J.A."/>
            <person name="Ohyanagi H."/>
            <person name="Mineta K."/>
            <person name="Michell C.T."/>
            <person name="Saber N."/>
            <person name="Kharbatia N.M."/>
            <person name="Rupper R.R."/>
            <person name="Sharp A.R."/>
            <person name="Dally N."/>
            <person name="Boughton B.A."/>
            <person name="Woo Y.H."/>
            <person name="Gao G."/>
            <person name="Schijlen E.G.W.M."/>
            <person name="Guo X."/>
            <person name="Momin A.A."/>
            <person name="Negrao S."/>
            <person name="Al-Babili S."/>
            <person name="Gehring C."/>
            <person name="Roessner U."/>
            <person name="Jung C."/>
            <person name="Murphy K."/>
            <person name="Arold S.T."/>
            <person name="Gojobori T."/>
            <person name="van der Linden C.G."/>
            <person name="van Loo E.N."/>
            <person name="Jellen E.N."/>
            <person name="Maughan P.J."/>
            <person name="Tester M."/>
        </authorList>
    </citation>
    <scope>NUCLEOTIDE SEQUENCE [LARGE SCALE GENOMIC DNA]</scope>
    <source>
        <strain evidence="2">cv. PI 614886</strain>
    </source>
</reference>